<name>A0A832YSC5_9EURY</name>
<dbReference type="SUPFAM" id="SSF144010">
    <property type="entry name" value="CofE-like"/>
    <property type="match status" value="1"/>
</dbReference>
<proteinExistence type="predicted"/>
<dbReference type="Pfam" id="PF01996">
    <property type="entry name" value="F420_ligase"/>
    <property type="match status" value="1"/>
</dbReference>
<evidence type="ECO:0000313" key="2">
    <source>
        <dbReference type="EMBL" id="HIP17205.1"/>
    </source>
</evidence>
<dbReference type="EMBL" id="DQSV01000053">
    <property type="protein sequence ID" value="HIP17205.1"/>
    <property type="molecule type" value="Genomic_DNA"/>
</dbReference>
<dbReference type="Gene3D" id="3.30.1330.100">
    <property type="entry name" value="CofE-like"/>
    <property type="match status" value="1"/>
</dbReference>
<gene>
    <name evidence="2" type="ORF">EYG76_02740</name>
</gene>
<dbReference type="PANTHER" id="PTHR47917:SF1">
    <property type="entry name" value="COENZYME F420:L-GLUTAMATE LIGASE"/>
    <property type="match status" value="1"/>
</dbReference>
<evidence type="ECO:0000313" key="3">
    <source>
        <dbReference type="Proteomes" id="UP000605144"/>
    </source>
</evidence>
<reference evidence="2" key="1">
    <citation type="journal article" date="2020" name="ISME J.">
        <title>Gammaproteobacteria mediating utilization of methyl-, sulfur- and petroleum organic compounds in deep ocean hydrothermal plumes.</title>
        <authorList>
            <person name="Zhou Z."/>
            <person name="Liu Y."/>
            <person name="Pan J."/>
            <person name="Cron B.R."/>
            <person name="Toner B.M."/>
            <person name="Anantharaman K."/>
            <person name="Breier J.A."/>
            <person name="Dick G.J."/>
            <person name="Li M."/>
        </authorList>
    </citation>
    <scope>NUCLEOTIDE SEQUENCE</scope>
    <source>
        <strain evidence="2">SZUA-1385</strain>
    </source>
</reference>
<feature type="domain" description="Coenzyme F420:L-glutamate ligase-like" evidence="1">
    <location>
        <begin position="8"/>
        <end position="196"/>
    </location>
</feature>
<dbReference type="InterPro" id="IPR012030">
    <property type="entry name" value="UCP006563"/>
</dbReference>
<accession>A0A832YSC5</accession>
<evidence type="ECO:0000259" key="1">
    <source>
        <dbReference type="Pfam" id="PF01996"/>
    </source>
</evidence>
<dbReference type="InterPro" id="IPR002847">
    <property type="entry name" value="F420-0_gamma-glut_ligase-dom"/>
</dbReference>
<sequence>MNIHPIPIESKYIKKGENHINEIITSLKREINKGLNIEDGDFIIVSEKFVATGENNLIDESNVKVGFWAYFCYYWSKYLWGYILGPLLKTRPDRIKNIRKMPKKETLKHKQTVINYVGLRYALKPASEGGVDLTNVPGTYAALLPKNPQKSAEKIYNAIKKELNLDMVVMIIDTDATYKFFKWYITALPCGIEGIISKIGVLGYILGKLAGLLKVGGLCGATPLAIAGNSIYKKYSMEEILYIANMADRSQGEPTKSIHNIMKKYNTFEITEDILEKLSHKPIVFVKNIKNMEENEHKSNFKNI</sequence>
<dbReference type="AlphaFoldDB" id="A0A832YSC5"/>
<dbReference type="PIRSF" id="PIRSF006563">
    <property type="entry name" value="UCP006563"/>
    <property type="match status" value="1"/>
</dbReference>
<comment type="caution">
    <text evidence="2">The sequence shown here is derived from an EMBL/GenBank/DDBJ whole genome shotgun (WGS) entry which is preliminary data.</text>
</comment>
<dbReference type="PANTHER" id="PTHR47917">
    <property type="match status" value="1"/>
</dbReference>
<protein>
    <recommendedName>
        <fullName evidence="1">Coenzyme F420:L-glutamate ligase-like domain-containing protein</fullName>
    </recommendedName>
</protein>
<organism evidence="2 3">
    <name type="scientific">Methanothermococcus okinawensis</name>
    <dbReference type="NCBI Taxonomy" id="155863"/>
    <lineage>
        <taxon>Archaea</taxon>
        <taxon>Methanobacteriati</taxon>
        <taxon>Methanobacteriota</taxon>
        <taxon>Methanomada group</taxon>
        <taxon>Methanococci</taxon>
        <taxon>Methanococcales</taxon>
        <taxon>Methanococcaceae</taxon>
        <taxon>Methanothermococcus</taxon>
    </lineage>
</organism>
<dbReference type="Proteomes" id="UP000605144">
    <property type="component" value="Unassembled WGS sequence"/>
</dbReference>
<dbReference type="GO" id="GO:0052618">
    <property type="term" value="F:coenzyme F420-0:L-glutamate ligase activity"/>
    <property type="evidence" value="ECO:0007669"/>
    <property type="project" value="TreeGrafter"/>
</dbReference>